<dbReference type="PANTHER" id="PTHR11709:SF394">
    <property type="entry name" value="FI03373P-RELATED"/>
    <property type="match status" value="1"/>
</dbReference>
<feature type="compositionally biased region" description="Basic and acidic residues" evidence="13">
    <location>
        <begin position="158"/>
        <end position="167"/>
    </location>
</feature>
<keyword evidence="9" id="KW-0560">Oxidoreductase</keyword>
<evidence type="ECO:0000259" key="15">
    <source>
        <dbReference type="Pfam" id="PF13473"/>
    </source>
</evidence>
<feature type="binding site" description="type 1 copper site" evidence="12">
    <location>
        <position position="279"/>
    </location>
    <ligand>
        <name>Cu cation</name>
        <dbReference type="ChEBI" id="CHEBI:23378"/>
        <label>1</label>
    </ligand>
</feature>
<dbReference type="Pfam" id="PF07732">
    <property type="entry name" value="Cu-oxidase_3"/>
    <property type="match status" value="1"/>
</dbReference>
<feature type="binding site" description="type 1 copper site" evidence="12">
    <location>
        <position position="314"/>
    </location>
    <ligand>
        <name>Cu cation</name>
        <dbReference type="ChEBI" id="CHEBI:23378"/>
        <label>1</label>
    </ligand>
</feature>
<keyword evidence="10 12" id="KW-0186">Copper</keyword>
<organism evidence="16">
    <name type="scientific">Streptomyces sp. SID7958</name>
    <dbReference type="NCBI Taxonomy" id="2706093"/>
    <lineage>
        <taxon>Bacteria</taxon>
        <taxon>Bacillati</taxon>
        <taxon>Actinomycetota</taxon>
        <taxon>Actinomycetes</taxon>
        <taxon>Kitasatosporales</taxon>
        <taxon>Streptomycetaceae</taxon>
        <taxon>Streptomyces</taxon>
    </lineage>
</organism>
<reference evidence="16" key="1">
    <citation type="submission" date="2020-01" db="EMBL/GenBank/DDBJ databases">
        <title>Insect and environment-associated Actinomycetes.</title>
        <authorList>
            <person name="Currrie C."/>
            <person name="Chevrette M."/>
            <person name="Carlson C."/>
            <person name="Stubbendieck R."/>
            <person name="Wendt-Pienkowski E."/>
        </authorList>
    </citation>
    <scope>NUCLEOTIDE SEQUENCE</scope>
    <source>
        <strain evidence="16">SID7958</strain>
    </source>
</reference>
<evidence type="ECO:0000256" key="9">
    <source>
        <dbReference type="ARBA" id="ARBA00023002"/>
    </source>
</evidence>
<evidence type="ECO:0000256" key="3">
    <source>
        <dbReference type="ARBA" id="ARBA00010609"/>
    </source>
</evidence>
<comment type="similarity">
    <text evidence="3">Belongs to the multicopper oxidase family.</text>
</comment>
<proteinExistence type="inferred from homology"/>
<evidence type="ECO:0000256" key="6">
    <source>
        <dbReference type="ARBA" id="ARBA00017290"/>
    </source>
</evidence>
<feature type="binding site" description="type 1 copper site" evidence="12">
    <location>
        <position position="467"/>
    </location>
    <ligand>
        <name>Cu cation</name>
        <dbReference type="ChEBI" id="CHEBI:23378"/>
        <label>1</label>
    </ligand>
</feature>
<feature type="binding site" description="type 1 copper site" evidence="12">
    <location>
        <position position="322"/>
    </location>
    <ligand>
        <name>Cu cation</name>
        <dbReference type="ChEBI" id="CHEBI:23378"/>
        <label>1</label>
    </ligand>
</feature>
<dbReference type="EC" id="1.7.2.1" evidence="5"/>
<comment type="caution">
    <text evidence="16">The sequence shown here is derived from an EMBL/GenBank/DDBJ whole genome shotgun (WGS) entry which is preliminary data.</text>
</comment>
<dbReference type="CDD" id="cd04208">
    <property type="entry name" value="CuRO_2_CuNIR"/>
    <property type="match status" value="1"/>
</dbReference>
<dbReference type="InterPro" id="IPR045087">
    <property type="entry name" value="Cu-oxidase_fam"/>
</dbReference>
<evidence type="ECO:0000256" key="11">
    <source>
        <dbReference type="ARBA" id="ARBA00049340"/>
    </source>
</evidence>
<feature type="binding site" description="type 1 copper site" evidence="12">
    <location>
        <position position="313"/>
    </location>
    <ligand>
        <name>Cu cation</name>
        <dbReference type="ChEBI" id="CHEBI:23378"/>
        <label>1</label>
    </ligand>
</feature>
<feature type="binding site" description="type 1 copper site" evidence="12">
    <location>
        <position position="274"/>
    </location>
    <ligand>
        <name>Cu cation</name>
        <dbReference type="ChEBI" id="CHEBI:23378"/>
        <label>1</label>
    </ligand>
</feature>
<keyword evidence="8" id="KW-0677">Repeat</keyword>
<feature type="region of interest" description="Disordered" evidence="13">
    <location>
        <begin position="158"/>
        <end position="222"/>
    </location>
</feature>
<dbReference type="CDD" id="cd00920">
    <property type="entry name" value="Cupredoxin"/>
    <property type="match status" value="1"/>
</dbReference>
<dbReference type="PANTHER" id="PTHR11709">
    <property type="entry name" value="MULTI-COPPER OXIDASE"/>
    <property type="match status" value="1"/>
</dbReference>
<evidence type="ECO:0000256" key="7">
    <source>
        <dbReference type="ARBA" id="ARBA00022723"/>
    </source>
</evidence>
<gene>
    <name evidence="16" type="ORF">G3I38_09795</name>
</gene>
<dbReference type="Pfam" id="PF13473">
    <property type="entry name" value="Cupredoxin_1"/>
    <property type="match status" value="1"/>
</dbReference>
<dbReference type="EMBL" id="JAAGMU010000529">
    <property type="protein sequence ID" value="NEC79538.1"/>
    <property type="molecule type" value="Genomic_DNA"/>
</dbReference>
<dbReference type="InterPro" id="IPR001287">
    <property type="entry name" value="NO2-reductase_Cu"/>
</dbReference>
<evidence type="ECO:0000256" key="4">
    <source>
        <dbReference type="ARBA" id="ARBA00011233"/>
    </source>
</evidence>
<evidence type="ECO:0000256" key="5">
    <source>
        <dbReference type="ARBA" id="ARBA00011882"/>
    </source>
</evidence>
<dbReference type="PRINTS" id="PR00695">
    <property type="entry name" value="CUNO2RDTASE"/>
</dbReference>
<protein>
    <recommendedName>
        <fullName evidence="6">Copper-containing nitrite reductase</fullName>
        <ecNumber evidence="5">1.7.2.1</ecNumber>
    </recommendedName>
</protein>
<dbReference type="SUPFAM" id="SSF49503">
    <property type="entry name" value="Cupredoxins"/>
    <property type="match status" value="3"/>
</dbReference>
<evidence type="ECO:0000256" key="1">
    <source>
        <dbReference type="ARBA" id="ARBA00001960"/>
    </source>
</evidence>
<feature type="domain" description="EfeO-type cupredoxin-like" evidence="15">
    <location>
        <begin position="64"/>
        <end position="124"/>
    </location>
</feature>
<comment type="cofactor">
    <cofactor evidence="2 12">
        <name>Cu(2+)</name>
        <dbReference type="ChEBI" id="CHEBI:29036"/>
    </cofactor>
</comment>
<dbReference type="InterPro" id="IPR028096">
    <property type="entry name" value="EfeO_Cupredoxin"/>
</dbReference>
<dbReference type="InterPro" id="IPR008972">
    <property type="entry name" value="Cupredoxin"/>
</dbReference>
<evidence type="ECO:0000256" key="10">
    <source>
        <dbReference type="ARBA" id="ARBA00023008"/>
    </source>
</evidence>
<dbReference type="AlphaFoldDB" id="A0A6G3TZT1"/>
<feature type="non-terminal residue" evidence="16">
    <location>
        <position position="1"/>
    </location>
</feature>
<comment type="cofactor">
    <cofactor evidence="1 12">
        <name>Cu(+)</name>
        <dbReference type="ChEBI" id="CHEBI:49552"/>
    </cofactor>
</comment>
<dbReference type="GO" id="GO:0005507">
    <property type="term" value="F:copper ion binding"/>
    <property type="evidence" value="ECO:0007669"/>
    <property type="project" value="InterPro"/>
</dbReference>
<evidence type="ECO:0000313" key="16">
    <source>
        <dbReference type="EMBL" id="NEC79538.1"/>
    </source>
</evidence>
<sequence length="483" mass="50342">PPGPPGPVGSPGPPHRVLGGVAAGLAVVMLGVAGGGAMDVRSLPVVAGSAATTADGTGEVRPTGRTTTADVTVRGMRFSPATIDVPAGDRLVIRLHNTGTDTHDLVLETGARTDRLRPGGRDTLDAGVVGRDLSGWCSVVGHRQMGMVLAIRVTGERPDRSTAHDHGSAAGTGATDGGSGDTRDGGSAAEAFDPMAEPAPGFTARDAQLPPATAPSGPRLHRRTLTVTEAVTEVAPGVRQKLWTFGGTAPGPVLRGRVGDTFEITLVNDGTIGHSVDFHAGALAPDRPMRTLQPGRSLTYRFTATRSGIWMYHCATMPMSLHIANGMFGAVIIDPPGLPEADREYVLVQSEFYLGAQNATADPDKIRAGRPDMVAFNGYANQYDHDPLTARAGERVRVWVLSAGPDRPSAFHVVGGQFDTVFREGAYALRPGGAERGGAQVLDLPPAAGGFVELTFPEAGTYPFVTHVMTDAERGAHGVFRVR</sequence>
<accession>A0A6G3TZT1</accession>
<evidence type="ECO:0000256" key="12">
    <source>
        <dbReference type="PIRSR" id="PIRSR601287-1"/>
    </source>
</evidence>
<feature type="binding site" description="type 1 copper site" evidence="12">
    <location>
        <position position="327"/>
    </location>
    <ligand>
        <name>Cu cation</name>
        <dbReference type="ChEBI" id="CHEBI:23378"/>
        <label>1</label>
    </ligand>
</feature>
<dbReference type="Gene3D" id="2.60.40.420">
    <property type="entry name" value="Cupredoxins - blue copper proteins"/>
    <property type="match status" value="3"/>
</dbReference>
<dbReference type="RefSeq" id="WP_164333952.1">
    <property type="nucleotide sequence ID" value="NZ_JAAGMU010000529.1"/>
</dbReference>
<feature type="domain" description="Plastocyanin-like" evidence="14">
    <location>
        <begin position="227"/>
        <end position="336"/>
    </location>
</feature>
<comment type="subunit">
    <text evidence="4">Homotrimer.</text>
</comment>
<evidence type="ECO:0000256" key="2">
    <source>
        <dbReference type="ARBA" id="ARBA00001973"/>
    </source>
</evidence>
<keyword evidence="7 12" id="KW-0479">Metal-binding</keyword>
<dbReference type="InterPro" id="IPR011707">
    <property type="entry name" value="Cu-oxidase-like_N"/>
</dbReference>
<dbReference type="GO" id="GO:0050421">
    <property type="term" value="F:nitrite reductase (NO-forming) activity"/>
    <property type="evidence" value="ECO:0007669"/>
    <property type="project" value="UniProtKB-EC"/>
</dbReference>
<evidence type="ECO:0000256" key="8">
    <source>
        <dbReference type="ARBA" id="ARBA00022737"/>
    </source>
</evidence>
<name>A0A6G3TZT1_9ACTN</name>
<evidence type="ECO:0000259" key="14">
    <source>
        <dbReference type="Pfam" id="PF07732"/>
    </source>
</evidence>
<dbReference type="CDD" id="cd11020">
    <property type="entry name" value="CuRO_1_CuNIR"/>
    <property type="match status" value="1"/>
</dbReference>
<evidence type="ECO:0000256" key="13">
    <source>
        <dbReference type="SAM" id="MobiDB-lite"/>
    </source>
</evidence>
<comment type="catalytic activity">
    <reaction evidence="11">
        <text>nitric oxide + Fe(III)-[cytochrome c] + H2O = Fe(II)-[cytochrome c] + nitrite + 2 H(+)</text>
        <dbReference type="Rhea" id="RHEA:15233"/>
        <dbReference type="Rhea" id="RHEA-COMP:10350"/>
        <dbReference type="Rhea" id="RHEA-COMP:14399"/>
        <dbReference type="ChEBI" id="CHEBI:15377"/>
        <dbReference type="ChEBI" id="CHEBI:15378"/>
        <dbReference type="ChEBI" id="CHEBI:16301"/>
        <dbReference type="ChEBI" id="CHEBI:16480"/>
        <dbReference type="ChEBI" id="CHEBI:29033"/>
        <dbReference type="ChEBI" id="CHEBI:29034"/>
        <dbReference type="EC" id="1.7.2.1"/>
    </reaction>
</comment>